<dbReference type="AlphaFoldDB" id="A0A1W4X296"/>
<dbReference type="Proteomes" id="UP000192223">
    <property type="component" value="Unplaced"/>
</dbReference>
<dbReference type="InterPro" id="IPR052100">
    <property type="entry name" value="SV-ATPase_mito-regulator"/>
</dbReference>
<dbReference type="SMART" id="SM00829">
    <property type="entry name" value="PKS_ER"/>
    <property type="match status" value="1"/>
</dbReference>
<dbReference type="Pfam" id="PF08240">
    <property type="entry name" value="ADH_N"/>
    <property type="match status" value="1"/>
</dbReference>
<dbReference type="STRING" id="224129.A0A1W4X296"/>
<feature type="region of interest" description="Disordered" evidence="2">
    <location>
        <begin position="345"/>
        <end position="370"/>
    </location>
</feature>
<reference evidence="5" key="1">
    <citation type="submission" date="2025-08" db="UniProtKB">
        <authorList>
            <consortium name="RefSeq"/>
        </authorList>
    </citation>
    <scope>IDENTIFICATION</scope>
    <source>
        <tissue evidence="5">Entire body</tissue>
    </source>
</reference>
<dbReference type="Gene3D" id="3.90.180.10">
    <property type="entry name" value="Medium-chain alcohol dehydrogenases, catalytic domain"/>
    <property type="match status" value="1"/>
</dbReference>
<dbReference type="GO" id="GO:0016491">
    <property type="term" value="F:oxidoreductase activity"/>
    <property type="evidence" value="ECO:0007669"/>
    <property type="project" value="UniProtKB-KW"/>
</dbReference>
<evidence type="ECO:0000256" key="1">
    <source>
        <dbReference type="ARBA" id="ARBA00023002"/>
    </source>
</evidence>
<dbReference type="InterPro" id="IPR011032">
    <property type="entry name" value="GroES-like_sf"/>
</dbReference>
<feature type="domain" description="Enoyl reductase (ER)" evidence="3">
    <location>
        <begin position="14"/>
        <end position="339"/>
    </location>
</feature>
<dbReference type="InterPro" id="IPR020843">
    <property type="entry name" value="ER"/>
</dbReference>
<dbReference type="InParanoid" id="A0A1W4X296"/>
<name>A0A1W4X296_AGRPL</name>
<organism evidence="4 5">
    <name type="scientific">Agrilus planipennis</name>
    <name type="common">Emerald ash borer</name>
    <name type="synonym">Agrilus marcopoli</name>
    <dbReference type="NCBI Taxonomy" id="224129"/>
    <lineage>
        <taxon>Eukaryota</taxon>
        <taxon>Metazoa</taxon>
        <taxon>Ecdysozoa</taxon>
        <taxon>Arthropoda</taxon>
        <taxon>Hexapoda</taxon>
        <taxon>Insecta</taxon>
        <taxon>Pterygota</taxon>
        <taxon>Neoptera</taxon>
        <taxon>Endopterygota</taxon>
        <taxon>Coleoptera</taxon>
        <taxon>Polyphaga</taxon>
        <taxon>Elateriformia</taxon>
        <taxon>Buprestoidea</taxon>
        <taxon>Buprestidae</taxon>
        <taxon>Agrilinae</taxon>
        <taxon>Agrilus</taxon>
    </lineage>
</organism>
<dbReference type="RefSeq" id="XP_018330251.1">
    <property type="nucleotide sequence ID" value="XM_018474749.2"/>
</dbReference>
<dbReference type="InterPro" id="IPR013154">
    <property type="entry name" value="ADH-like_N"/>
</dbReference>
<proteinExistence type="predicted"/>
<dbReference type="SUPFAM" id="SSF51735">
    <property type="entry name" value="NAD(P)-binding Rossmann-fold domains"/>
    <property type="match status" value="1"/>
</dbReference>
<sequence length="370" mass="41430">MEFANKAVIVKKYGGYDVLSVDKFPLPVLEKYVEVKVNFCGMNFADLYTRQGLITNKKTPFVLGMECAGVVSAVVGDDIGIQVNQRVICYDYNGGMYQDVVRVSPEHCFLLPDHVTLEQGAAIFVNYLTAYFSIFELGNLKANEKILIQSCAGGVGWAATQLAKTVEGVEIIGTTSQEKFDAVKENGVKDVFVYENLEKDLKEACPDGVDLIIDNQAGKTFLTLQEHLRPLGRIILIGANHLIKNEQKLSTLSMLKAWWNMKSVSPEILVRNNRVIAGLHLGTLIEKDRKRVTEALHAIFSLLKEGKIQPKIDSVWKIDQIVDATKVLAQRQNVGKVLLTLEEDKKAEEEAEEPKKEEKEEEKAEEKKEE</sequence>
<dbReference type="PANTHER" id="PTHR44054:SF1">
    <property type="entry name" value="SYNAPTIC VESICLE MEMBRANE PROTEIN VAT-1 HOMOLOG"/>
    <property type="match status" value="1"/>
</dbReference>
<dbReference type="CDD" id="cd08275">
    <property type="entry name" value="MDR3"/>
    <property type="match status" value="1"/>
</dbReference>
<evidence type="ECO:0000313" key="5">
    <source>
        <dbReference type="RefSeq" id="XP_018330251.1"/>
    </source>
</evidence>
<dbReference type="GeneID" id="108740437"/>
<keyword evidence="1" id="KW-0560">Oxidoreductase</keyword>
<evidence type="ECO:0000259" key="3">
    <source>
        <dbReference type="SMART" id="SM00829"/>
    </source>
</evidence>
<evidence type="ECO:0000313" key="4">
    <source>
        <dbReference type="Proteomes" id="UP000192223"/>
    </source>
</evidence>
<dbReference type="PANTHER" id="PTHR44054">
    <property type="entry name" value="SYNAPTIC VESICLE MEMBRANE PROTEIN VAT-1 HOMOLOG-LIKE"/>
    <property type="match status" value="1"/>
</dbReference>
<accession>A0A1W4X296</accession>
<dbReference type="KEGG" id="apln:108740437"/>
<gene>
    <name evidence="5" type="primary">LOC108740437</name>
</gene>
<keyword evidence="4" id="KW-1185">Reference proteome</keyword>
<dbReference type="SUPFAM" id="SSF50129">
    <property type="entry name" value="GroES-like"/>
    <property type="match status" value="1"/>
</dbReference>
<dbReference type="Pfam" id="PF13602">
    <property type="entry name" value="ADH_zinc_N_2"/>
    <property type="match status" value="1"/>
</dbReference>
<protein>
    <submittedName>
        <fullName evidence="5">Synaptic vesicle membrane protein VAT-1 homolog</fullName>
    </submittedName>
</protein>
<dbReference type="InterPro" id="IPR036291">
    <property type="entry name" value="NAD(P)-bd_dom_sf"/>
</dbReference>
<evidence type="ECO:0000256" key="2">
    <source>
        <dbReference type="SAM" id="MobiDB-lite"/>
    </source>
</evidence>
<dbReference type="OrthoDB" id="203908at2759"/>
<dbReference type="Gene3D" id="3.40.50.720">
    <property type="entry name" value="NAD(P)-binding Rossmann-like Domain"/>
    <property type="match status" value="1"/>
</dbReference>